<name>A0ACC2JXZ1_9PEZI</name>
<reference evidence="1" key="1">
    <citation type="submission" date="2022-12" db="EMBL/GenBank/DDBJ databases">
        <title>Genome Sequence of Lasiodiplodia mahajangana.</title>
        <authorList>
            <person name="Buettner E."/>
        </authorList>
    </citation>
    <scope>NUCLEOTIDE SEQUENCE</scope>
    <source>
        <strain evidence="1">VT137</strain>
    </source>
</reference>
<dbReference type="Proteomes" id="UP001153332">
    <property type="component" value="Unassembled WGS sequence"/>
</dbReference>
<gene>
    <name evidence="1" type="ORF">O1611_g1448</name>
</gene>
<evidence type="ECO:0000313" key="1">
    <source>
        <dbReference type="EMBL" id="KAJ8132178.1"/>
    </source>
</evidence>
<keyword evidence="2" id="KW-1185">Reference proteome</keyword>
<sequence length="450" mass="47765">MSNNQIPGRPGYSASRPATSTTDVASSSSSAARPRFPTASVQQRQRNDGQSSPLGVDRRQPLTGPESWVEVSSHPSSSSVSSIGEEIDTTGLQVGSTSRPRRRRPHQQPYAHVDSRQTTGRGHVGAGGSSQEEYDETESEEDHLLTSSTENVISEPAVGQTPLRQVSATRVIDSDSSDEDDDDENATALGRRPPEPFRPQPNAFSHPPSHLLQRHSTSSAIPEHSRRPSFTRRSNTRNPHNFMSPNYQADNDAALRASLTTLLSCAAAARSLPRGTEKEVGERTGPVNNSQPVALRFAPESELMAPSPPPAPSRSSTQSAQTKSSPTSSPVPVPSEKVKRAATPTSASKPPRATKKKRTVTSEDTLISPTLLTWVVSAGVVVLVSVVGFGAGYVIGREVGRQEALSSLGGAGNMSAVAEGGNCGREVLRSSGGTLRRFRWGSGMGRSVIA</sequence>
<comment type="caution">
    <text evidence="1">The sequence shown here is derived from an EMBL/GenBank/DDBJ whole genome shotgun (WGS) entry which is preliminary data.</text>
</comment>
<dbReference type="EMBL" id="JAPUUL010000168">
    <property type="protein sequence ID" value="KAJ8132178.1"/>
    <property type="molecule type" value="Genomic_DNA"/>
</dbReference>
<evidence type="ECO:0000313" key="2">
    <source>
        <dbReference type="Proteomes" id="UP001153332"/>
    </source>
</evidence>
<organism evidence="1 2">
    <name type="scientific">Lasiodiplodia mahajangana</name>
    <dbReference type="NCBI Taxonomy" id="1108764"/>
    <lineage>
        <taxon>Eukaryota</taxon>
        <taxon>Fungi</taxon>
        <taxon>Dikarya</taxon>
        <taxon>Ascomycota</taxon>
        <taxon>Pezizomycotina</taxon>
        <taxon>Dothideomycetes</taxon>
        <taxon>Dothideomycetes incertae sedis</taxon>
        <taxon>Botryosphaeriales</taxon>
        <taxon>Botryosphaeriaceae</taxon>
        <taxon>Lasiodiplodia</taxon>
    </lineage>
</organism>
<protein>
    <submittedName>
        <fullName evidence="1">Uncharacterized protein</fullName>
    </submittedName>
</protein>
<accession>A0ACC2JXZ1</accession>
<proteinExistence type="predicted"/>